<evidence type="ECO:0000256" key="1">
    <source>
        <dbReference type="ARBA" id="ARBA00022679"/>
    </source>
</evidence>
<evidence type="ECO:0000313" key="11">
    <source>
        <dbReference type="Proteomes" id="UP001057375"/>
    </source>
</evidence>
<accession>A0ABQ5K9G3</accession>
<dbReference type="Pfam" id="PF00385">
    <property type="entry name" value="Chromo"/>
    <property type="match status" value="1"/>
</dbReference>
<dbReference type="CDD" id="cd09274">
    <property type="entry name" value="RNase_HI_RT_Ty3"/>
    <property type="match status" value="1"/>
</dbReference>
<dbReference type="InterPro" id="IPR043128">
    <property type="entry name" value="Rev_trsase/Diguanyl_cyclase"/>
</dbReference>
<dbReference type="Gene3D" id="1.10.340.70">
    <property type="match status" value="1"/>
</dbReference>
<keyword evidence="4" id="KW-0255">Endonuclease</keyword>
<dbReference type="InterPro" id="IPR023780">
    <property type="entry name" value="Chromo_domain"/>
</dbReference>
<dbReference type="Gene3D" id="2.40.50.40">
    <property type="match status" value="1"/>
</dbReference>
<evidence type="ECO:0000256" key="6">
    <source>
        <dbReference type="ARBA" id="ARBA00022918"/>
    </source>
</evidence>
<sequence length="820" mass="94857">MVTTIVHLGLTALQKDDIRCIHSNFLDPSLCNSLSFGLIAWKWYVKTRFSLYQLFLDFPRDQTDPKCEPQHALAPWASFFESSHNVHFSFSPMQQLPLSCRQQGVRKIEYLGMELNEKGQTVAKSRLQGIKDIVDPRNKKELRTLLGFLGYFRKFIRNYATTINPLMMLMAKKQRFCWEAPQKEALAKIRQALLQRPMLSQIDYKKRIILRTDASDIGAGGVLLQKDDSGEEEHILYVSKAFRGAQLNWPTIEKECFAIFYCLDKVSKYIRGMPFTIETDHRNLIYMRTSKNSKVRRWAMAIQEFQFDLVHVAGEKNVIADTLSRLVHVRRTVVDRPNLLEICKEAQKSITDQERELLYEEDGFFYTKKGDNIFIPALEFEAKEGIIRLHHNATVGHGGITQTSTKILDSGISWARLFTDVKEFVKKLKVSQCSIYRPDCPVCQKIKAVKPEKATPLSIHRGTPFHTFSVDTIGPLDEDKDGYKCIIVAVDNFTRFVELAPLKTATSNEAADAIIRMIIARYGVPKCITTDGGPQYSNYLSDHLYDTLTVKHHITTKHHHQSNGMVERVNKEVEKHLQALLIEIGTLDRWNIYIPLVQSIINNTPHSSTGATPNELLYGKTLPKSVIKDWTKELEKSERELPERKEEELEYVSSLTDNIRKLQRRSRQYQRRKMEKDSEGKQRSFNTGDYVLLKRDIGVTKLIPAFTGPYKVILQIADKLYKLQSMTCDSLTVEAEIDKMIEFIRDPKLSEKDIRALALRDYGSRLIERIEKHRGKKGNREFLVKWYGLKESRNNWISYKEIKSLAILKEYLKVHRIRNP</sequence>
<dbReference type="InterPro" id="IPR041373">
    <property type="entry name" value="RT_RNaseH"/>
</dbReference>
<keyword evidence="1" id="KW-0808">Transferase</keyword>
<dbReference type="PROSITE" id="PS50013">
    <property type="entry name" value="CHROMO_2"/>
    <property type="match status" value="1"/>
</dbReference>
<keyword evidence="6" id="KW-0695">RNA-directed DNA polymerase</keyword>
<dbReference type="InterPro" id="IPR016197">
    <property type="entry name" value="Chromo-like_dom_sf"/>
</dbReference>
<dbReference type="InterPro" id="IPR043502">
    <property type="entry name" value="DNA/RNA_pol_sf"/>
</dbReference>
<dbReference type="InterPro" id="IPR036397">
    <property type="entry name" value="RNaseH_sf"/>
</dbReference>
<proteinExistence type="predicted"/>
<evidence type="ECO:0000259" key="9">
    <source>
        <dbReference type="PROSITE" id="PS50994"/>
    </source>
</evidence>
<keyword evidence="7" id="KW-0175">Coiled coil</keyword>
<evidence type="ECO:0000256" key="5">
    <source>
        <dbReference type="ARBA" id="ARBA00022801"/>
    </source>
</evidence>
<protein>
    <submittedName>
        <fullName evidence="10">DDE-type integrase/transposase/recombinase</fullName>
    </submittedName>
</protein>
<gene>
    <name evidence="10" type="ORF">ADUPG1_000435</name>
</gene>
<dbReference type="InterPro" id="IPR001584">
    <property type="entry name" value="Integrase_cat-core"/>
</dbReference>
<evidence type="ECO:0000256" key="7">
    <source>
        <dbReference type="SAM" id="Coils"/>
    </source>
</evidence>
<evidence type="ECO:0000313" key="10">
    <source>
        <dbReference type="EMBL" id="GKT28114.1"/>
    </source>
</evidence>
<dbReference type="PANTHER" id="PTHR37984">
    <property type="entry name" value="PROTEIN CBG26694"/>
    <property type="match status" value="1"/>
</dbReference>
<keyword evidence="11" id="KW-1185">Reference proteome</keyword>
<evidence type="ECO:0000256" key="4">
    <source>
        <dbReference type="ARBA" id="ARBA00022759"/>
    </source>
</evidence>
<evidence type="ECO:0000256" key="3">
    <source>
        <dbReference type="ARBA" id="ARBA00022722"/>
    </source>
</evidence>
<dbReference type="Gene3D" id="3.30.420.10">
    <property type="entry name" value="Ribonuclease H-like superfamily/Ribonuclease H"/>
    <property type="match status" value="1"/>
</dbReference>
<keyword evidence="3" id="KW-0540">Nuclease</keyword>
<name>A0ABQ5K9G3_9EUKA</name>
<dbReference type="SUPFAM" id="SSF54160">
    <property type="entry name" value="Chromo domain-like"/>
    <property type="match status" value="1"/>
</dbReference>
<feature type="domain" description="Chromo" evidence="8">
    <location>
        <begin position="765"/>
        <end position="820"/>
    </location>
</feature>
<keyword evidence="2" id="KW-0548">Nucleotidyltransferase</keyword>
<dbReference type="Proteomes" id="UP001057375">
    <property type="component" value="Unassembled WGS sequence"/>
</dbReference>
<dbReference type="InterPro" id="IPR050951">
    <property type="entry name" value="Retrovirus_Pol_polyprotein"/>
</dbReference>
<organism evidence="10 11">
    <name type="scientific">Aduncisulcus paluster</name>
    <dbReference type="NCBI Taxonomy" id="2918883"/>
    <lineage>
        <taxon>Eukaryota</taxon>
        <taxon>Metamonada</taxon>
        <taxon>Carpediemonas-like organisms</taxon>
        <taxon>Aduncisulcus</taxon>
    </lineage>
</organism>
<feature type="coiled-coil region" evidence="7">
    <location>
        <begin position="627"/>
        <end position="679"/>
    </location>
</feature>
<dbReference type="SUPFAM" id="SSF53098">
    <property type="entry name" value="Ribonuclease H-like"/>
    <property type="match status" value="1"/>
</dbReference>
<reference evidence="10" key="1">
    <citation type="submission" date="2022-03" db="EMBL/GenBank/DDBJ databases">
        <title>Draft genome sequence of Aduncisulcus paluster, a free-living microaerophilic Fornicata.</title>
        <authorList>
            <person name="Yuyama I."/>
            <person name="Kume K."/>
            <person name="Tamura T."/>
            <person name="Inagaki Y."/>
            <person name="Hashimoto T."/>
        </authorList>
    </citation>
    <scope>NUCLEOTIDE SEQUENCE</scope>
    <source>
        <strain evidence="10">NY0171</strain>
    </source>
</reference>
<dbReference type="Gene3D" id="3.30.70.270">
    <property type="match status" value="1"/>
</dbReference>
<keyword evidence="5" id="KW-0378">Hydrolase</keyword>
<dbReference type="Gene3D" id="3.10.20.370">
    <property type="match status" value="1"/>
</dbReference>
<dbReference type="Pfam" id="PF17917">
    <property type="entry name" value="RT_RNaseH"/>
    <property type="match status" value="1"/>
</dbReference>
<dbReference type="Pfam" id="PF00665">
    <property type="entry name" value="rve"/>
    <property type="match status" value="1"/>
</dbReference>
<dbReference type="EMBL" id="BQXS01000154">
    <property type="protein sequence ID" value="GKT28114.1"/>
    <property type="molecule type" value="Genomic_DNA"/>
</dbReference>
<dbReference type="PANTHER" id="PTHR37984:SF5">
    <property type="entry name" value="PROTEIN NYNRIN-LIKE"/>
    <property type="match status" value="1"/>
</dbReference>
<dbReference type="PROSITE" id="PS50994">
    <property type="entry name" value="INTEGRASE"/>
    <property type="match status" value="1"/>
</dbReference>
<dbReference type="InterPro" id="IPR012337">
    <property type="entry name" value="RNaseH-like_sf"/>
</dbReference>
<dbReference type="SUPFAM" id="SSF56672">
    <property type="entry name" value="DNA/RNA polymerases"/>
    <property type="match status" value="1"/>
</dbReference>
<dbReference type="InterPro" id="IPR000953">
    <property type="entry name" value="Chromo/chromo_shadow_dom"/>
</dbReference>
<comment type="caution">
    <text evidence="10">The sequence shown here is derived from an EMBL/GenBank/DDBJ whole genome shotgun (WGS) entry which is preliminary data.</text>
</comment>
<evidence type="ECO:0000256" key="2">
    <source>
        <dbReference type="ARBA" id="ARBA00022695"/>
    </source>
</evidence>
<feature type="domain" description="Integrase catalytic" evidence="9">
    <location>
        <begin position="460"/>
        <end position="621"/>
    </location>
</feature>
<evidence type="ECO:0000259" key="8">
    <source>
        <dbReference type="PROSITE" id="PS50013"/>
    </source>
</evidence>
<dbReference type="SMART" id="SM00298">
    <property type="entry name" value="CHROMO"/>
    <property type="match status" value="1"/>
</dbReference>